<accession>A0A7K3WR75</accession>
<keyword evidence="3" id="KW-1185">Reference proteome</keyword>
<dbReference type="RefSeq" id="WP_163285570.1">
    <property type="nucleotide sequence ID" value="NZ_JAAGVY010000021.1"/>
</dbReference>
<evidence type="ECO:0008006" key="4">
    <source>
        <dbReference type="Google" id="ProtNLM"/>
    </source>
</evidence>
<evidence type="ECO:0000256" key="1">
    <source>
        <dbReference type="SAM" id="SignalP"/>
    </source>
</evidence>
<keyword evidence="1" id="KW-0732">Signal</keyword>
<organism evidence="2 3">
    <name type="scientific">Cryomorpha ignava</name>
    <dbReference type="NCBI Taxonomy" id="101383"/>
    <lineage>
        <taxon>Bacteria</taxon>
        <taxon>Pseudomonadati</taxon>
        <taxon>Bacteroidota</taxon>
        <taxon>Flavobacteriia</taxon>
        <taxon>Flavobacteriales</taxon>
        <taxon>Cryomorphaceae</taxon>
        <taxon>Cryomorpha</taxon>
    </lineage>
</organism>
<evidence type="ECO:0000313" key="2">
    <source>
        <dbReference type="EMBL" id="NEN24177.1"/>
    </source>
</evidence>
<dbReference type="AlphaFoldDB" id="A0A7K3WR75"/>
<gene>
    <name evidence="2" type="ORF">G3O08_11755</name>
</gene>
<name>A0A7K3WR75_9FLAO</name>
<feature type="chain" id="PRO_5029569973" description="Transporter" evidence="1">
    <location>
        <begin position="21"/>
        <end position="267"/>
    </location>
</feature>
<protein>
    <recommendedName>
        <fullName evidence="4">Transporter</fullName>
    </recommendedName>
</protein>
<proteinExistence type="predicted"/>
<comment type="caution">
    <text evidence="2">The sequence shown here is derived from an EMBL/GenBank/DDBJ whole genome shotgun (WGS) entry which is preliminary data.</text>
</comment>
<evidence type="ECO:0000313" key="3">
    <source>
        <dbReference type="Proteomes" id="UP000486602"/>
    </source>
</evidence>
<sequence>MIRKILLPFSIVFFNAIAFAQGPVDGFYKGKGNAEIGIGGGASLNKNFYAGTDLIALKRNIVNVSIFAGVGLTENLDVYASLPFLAINDEKSLQDASVYLKYRLLNRKLSGGSLQLSLAAGFSSNLVDYQTEGGSALGQQAKVIDIRPVLHFASNSGWFYTLQGAYLYKFSPVPEAMNAGLKIGKATSNYYFDLWYAYQYSFGGLDYRGDPAPATFRELGVDYNQIGGTYYRPFTDKLGGYIGASYSFAGRNTVNGYGFNLGMTFKF</sequence>
<reference evidence="2 3" key="1">
    <citation type="submission" date="2020-02" db="EMBL/GenBank/DDBJ databases">
        <title>Out from the shadows clarifying the taxonomy of the family Cryomorphaceae and related taxa by utilizing the GTDB taxonomic framework.</title>
        <authorList>
            <person name="Bowman J.P."/>
        </authorList>
    </citation>
    <scope>NUCLEOTIDE SEQUENCE [LARGE SCALE GENOMIC DNA]</scope>
    <source>
        <strain evidence="2 3">QSSC 1-22</strain>
    </source>
</reference>
<dbReference type="EMBL" id="JAAGVY010000021">
    <property type="protein sequence ID" value="NEN24177.1"/>
    <property type="molecule type" value="Genomic_DNA"/>
</dbReference>
<feature type="signal peptide" evidence="1">
    <location>
        <begin position="1"/>
        <end position="20"/>
    </location>
</feature>
<dbReference type="Proteomes" id="UP000486602">
    <property type="component" value="Unassembled WGS sequence"/>
</dbReference>